<evidence type="ECO:0000313" key="3">
    <source>
        <dbReference type="Proteomes" id="UP001054945"/>
    </source>
</evidence>
<name>A0AAV4TXV8_CAEEX</name>
<dbReference type="InterPro" id="IPR008974">
    <property type="entry name" value="TRAF-like"/>
</dbReference>
<dbReference type="SUPFAM" id="SSF49599">
    <property type="entry name" value="TRAF domain-like"/>
    <property type="match status" value="1"/>
</dbReference>
<accession>A0AAV4TXV8</accession>
<feature type="domain" description="MATH" evidence="1">
    <location>
        <begin position="8"/>
        <end position="135"/>
    </location>
</feature>
<organism evidence="2 3">
    <name type="scientific">Caerostris extrusa</name>
    <name type="common">Bark spider</name>
    <name type="synonym">Caerostris bankana</name>
    <dbReference type="NCBI Taxonomy" id="172846"/>
    <lineage>
        <taxon>Eukaryota</taxon>
        <taxon>Metazoa</taxon>
        <taxon>Ecdysozoa</taxon>
        <taxon>Arthropoda</taxon>
        <taxon>Chelicerata</taxon>
        <taxon>Arachnida</taxon>
        <taxon>Araneae</taxon>
        <taxon>Araneomorphae</taxon>
        <taxon>Entelegynae</taxon>
        <taxon>Araneoidea</taxon>
        <taxon>Araneidae</taxon>
        <taxon>Caerostris</taxon>
    </lineage>
</organism>
<dbReference type="Gene3D" id="2.60.210.10">
    <property type="entry name" value="Apoptosis, Tumor Necrosis Factor Receptor Associated Protein 2, Chain A"/>
    <property type="match status" value="1"/>
</dbReference>
<keyword evidence="3" id="KW-1185">Reference proteome</keyword>
<dbReference type="InterPro" id="IPR002083">
    <property type="entry name" value="MATH/TRAF_dom"/>
</dbReference>
<dbReference type="AlphaFoldDB" id="A0AAV4TXV8"/>
<dbReference type="PROSITE" id="PS50144">
    <property type="entry name" value="MATH"/>
    <property type="match status" value="1"/>
</dbReference>
<sequence length="271" mass="31750">MEENKVNEFVFTWVIENFIFCSQRDVLPSPIFIANNIEESKWVVLLYPRGWNDTNYIVVCLKNMDDDPIEHGINIEFQLTDGSETLTTSKVDNHLFNKKSACTFPNYFPRNAISRSDKVRDVFLPGGNLRLRVRLWYPDTKIAKYAHCFAKTRIEVEKMCFVWSLEEFNYLQPDVNKIFPITSASGTSPLESMRFFWTSKMYSCDEMTSEIVLQAKDNTMCTCKLSVIDVKGRSIQIVKDEKYFNGDDKVQIWILPHCFRRDNGWLEEIHT</sequence>
<proteinExistence type="predicted"/>
<dbReference type="CDD" id="cd00121">
    <property type="entry name" value="MATH"/>
    <property type="match status" value="1"/>
</dbReference>
<gene>
    <name evidence="2" type="primary">AVEN_124022_1</name>
    <name evidence="2" type="ORF">CEXT_344341</name>
</gene>
<protein>
    <recommendedName>
        <fullName evidence="1">MATH domain-containing protein</fullName>
    </recommendedName>
</protein>
<evidence type="ECO:0000259" key="1">
    <source>
        <dbReference type="PROSITE" id="PS50144"/>
    </source>
</evidence>
<reference evidence="2 3" key="1">
    <citation type="submission" date="2021-06" db="EMBL/GenBank/DDBJ databases">
        <title>Caerostris extrusa draft genome.</title>
        <authorList>
            <person name="Kono N."/>
            <person name="Arakawa K."/>
        </authorList>
    </citation>
    <scope>NUCLEOTIDE SEQUENCE [LARGE SCALE GENOMIC DNA]</scope>
</reference>
<comment type="caution">
    <text evidence="2">The sequence shown here is derived from an EMBL/GenBank/DDBJ whole genome shotgun (WGS) entry which is preliminary data.</text>
</comment>
<evidence type="ECO:0000313" key="2">
    <source>
        <dbReference type="EMBL" id="GIY50804.1"/>
    </source>
</evidence>
<dbReference type="EMBL" id="BPLR01012026">
    <property type="protein sequence ID" value="GIY50804.1"/>
    <property type="molecule type" value="Genomic_DNA"/>
</dbReference>
<dbReference type="Proteomes" id="UP001054945">
    <property type="component" value="Unassembled WGS sequence"/>
</dbReference>